<feature type="region of interest" description="Disordered" evidence="1">
    <location>
        <begin position="179"/>
        <end position="206"/>
    </location>
</feature>
<organism evidence="2 3">
    <name type="scientific">Ustilago bromivora</name>
    <dbReference type="NCBI Taxonomy" id="307758"/>
    <lineage>
        <taxon>Eukaryota</taxon>
        <taxon>Fungi</taxon>
        <taxon>Dikarya</taxon>
        <taxon>Basidiomycota</taxon>
        <taxon>Ustilaginomycotina</taxon>
        <taxon>Ustilaginomycetes</taxon>
        <taxon>Ustilaginales</taxon>
        <taxon>Ustilaginaceae</taxon>
        <taxon>Ustilago</taxon>
    </lineage>
</organism>
<gene>
    <name evidence="2" type="ORF">UBRO_06520</name>
</gene>
<accession>A0A1K0H7E8</accession>
<dbReference type="EMBL" id="LT558127">
    <property type="protein sequence ID" value="SAM83773.1"/>
    <property type="molecule type" value="Genomic_DNA"/>
</dbReference>
<reference evidence="3" key="1">
    <citation type="submission" date="2016-04" db="EMBL/GenBank/DDBJ databases">
        <authorList>
            <person name="Guldener U."/>
            <person name="Guldener U."/>
        </authorList>
    </citation>
    <scope>NUCLEOTIDE SEQUENCE [LARGE SCALE GENOMIC DNA]</scope>
    <source>
        <strain evidence="3">UB2112</strain>
    </source>
</reference>
<name>A0A1K0H7E8_9BASI</name>
<sequence length="300" mass="33152">MRHQMLSLPSIPPLAYDLVERSVLSGGFPSPAYLSATHDERIASQHAFTSYLSRPPVELVPNASSVDVNRTSVAFFFERMTAMQVALCGEEDPVKVEDFGIWCKEDWHGTGEGAGRVVVRFPNKRCGGSLGWLCLMLVLDGDEGKDGVRVKLDNLFRVEEWDEARKGLHEWTEGCMRARGKGMGKGKQRAISTDPEQEQEGEEGEEGGAEYIIDANDFWAGFWDEDEAEADEEDEVGTVAGSNGVVIRNSTTSNLDPATRTEQEKAIQDIIRGAFTLYRRHNTTADAKDSFVDLVLGTIS</sequence>
<feature type="compositionally biased region" description="Acidic residues" evidence="1">
    <location>
        <begin position="195"/>
        <end position="206"/>
    </location>
</feature>
<feature type="compositionally biased region" description="Basic residues" evidence="1">
    <location>
        <begin position="179"/>
        <end position="188"/>
    </location>
</feature>
<evidence type="ECO:0000313" key="3">
    <source>
        <dbReference type="Proteomes" id="UP000179920"/>
    </source>
</evidence>
<dbReference type="OrthoDB" id="2556020at2759"/>
<proteinExistence type="predicted"/>
<protein>
    <submittedName>
        <fullName evidence="2">Uncharacterized protein</fullName>
    </submittedName>
</protein>
<evidence type="ECO:0000256" key="1">
    <source>
        <dbReference type="SAM" id="MobiDB-lite"/>
    </source>
</evidence>
<dbReference type="Proteomes" id="UP000179920">
    <property type="component" value="Chromosome XI"/>
</dbReference>
<dbReference type="AlphaFoldDB" id="A0A1K0H7E8"/>
<evidence type="ECO:0000313" key="2">
    <source>
        <dbReference type="EMBL" id="SAM83773.1"/>
    </source>
</evidence>